<dbReference type="GO" id="GO:0045892">
    <property type="term" value="P:negative regulation of DNA-templated transcription"/>
    <property type="evidence" value="ECO:0007669"/>
    <property type="project" value="TreeGrafter"/>
</dbReference>
<sequence length="155" mass="17646">MTEENETKQNPRGSGYSTRQKASLIRFLESHPEEFLTAKEIHEGLVASGEKIGYTTVYRLVNALSEEGKLKKFLTKKGGPIVFEFAPGHDEAEFHVQCKVCRKLFHLHCGEIERTAEELKHHLDAEHGILIDFQNSVFQGICPACRRKAEQNHQD</sequence>
<feature type="binding site" evidence="8">
    <location>
        <position position="113"/>
    </location>
    <ligand>
        <name>Fe cation</name>
        <dbReference type="ChEBI" id="CHEBI:24875"/>
    </ligand>
</feature>
<dbReference type="Pfam" id="PF01475">
    <property type="entry name" value="FUR"/>
    <property type="match status" value="1"/>
</dbReference>
<dbReference type="GO" id="GO:0000976">
    <property type="term" value="F:transcription cis-regulatory region binding"/>
    <property type="evidence" value="ECO:0007669"/>
    <property type="project" value="TreeGrafter"/>
</dbReference>
<dbReference type="PANTHER" id="PTHR33202:SF7">
    <property type="entry name" value="FERRIC UPTAKE REGULATION PROTEIN"/>
    <property type="match status" value="1"/>
</dbReference>
<evidence type="ECO:0000256" key="7">
    <source>
        <dbReference type="PIRSR" id="PIRSR602481-1"/>
    </source>
</evidence>
<keyword evidence="8" id="KW-0408">Iron</keyword>
<evidence type="ECO:0000256" key="6">
    <source>
        <dbReference type="ARBA" id="ARBA00023163"/>
    </source>
</evidence>
<evidence type="ECO:0000313" key="9">
    <source>
        <dbReference type="EMBL" id="GBO94145.1"/>
    </source>
</evidence>
<dbReference type="Proteomes" id="UP000266091">
    <property type="component" value="Unassembled WGS sequence"/>
</dbReference>
<reference evidence="9 10" key="1">
    <citation type="journal article" date="2018" name="Int. J. Syst. Evol. Microbiol.">
        <title>Mesosutterella multiformis gen. nov., sp. nov., a member of the family Sutterellaceae and Sutterella megalosphaeroides sp. nov., isolated from human faeces.</title>
        <authorList>
            <person name="Sakamoto M."/>
            <person name="Ikeyama N."/>
            <person name="Kunihiro T."/>
            <person name="Iino T."/>
            <person name="Yuki M."/>
            <person name="Ohkuma M."/>
        </authorList>
    </citation>
    <scope>NUCLEOTIDE SEQUENCE [LARGE SCALE GENOMIC DNA]</scope>
    <source>
        <strain evidence="9 10">4NBBH2</strain>
    </source>
</reference>
<evidence type="ECO:0000256" key="8">
    <source>
        <dbReference type="PIRSR" id="PIRSR602481-2"/>
    </source>
</evidence>
<dbReference type="GO" id="GO:0008270">
    <property type="term" value="F:zinc ion binding"/>
    <property type="evidence" value="ECO:0007669"/>
    <property type="project" value="TreeGrafter"/>
</dbReference>
<organism evidence="9 10">
    <name type="scientific">Mesosutterella multiformis</name>
    <dbReference type="NCBI Taxonomy" id="2259133"/>
    <lineage>
        <taxon>Bacteria</taxon>
        <taxon>Pseudomonadati</taxon>
        <taxon>Pseudomonadota</taxon>
        <taxon>Betaproteobacteria</taxon>
        <taxon>Burkholderiales</taxon>
        <taxon>Sutterellaceae</taxon>
        <taxon>Mesosutterella</taxon>
    </lineage>
</organism>
<feature type="binding site" evidence="7">
    <location>
        <position position="145"/>
    </location>
    <ligand>
        <name>Zn(2+)</name>
        <dbReference type="ChEBI" id="CHEBI:29105"/>
    </ligand>
</feature>
<dbReference type="InterPro" id="IPR036390">
    <property type="entry name" value="WH_DNA-bd_sf"/>
</dbReference>
<dbReference type="InterPro" id="IPR002481">
    <property type="entry name" value="FUR"/>
</dbReference>
<keyword evidence="6" id="KW-0804">Transcription</keyword>
<dbReference type="InterPro" id="IPR043135">
    <property type="entry name" value="Fur_C"/>
</dbReference>
<feature type="binding site" evidence="7">
    <location>
        <position position="98"/>
    </location>
    <ligand>
        <name>Zn(2+)</name>
        <dbReference type="ChEBI" id="CHEBI:29105"/>
    </ligand>
</feature>
<accession>A0A401LMQ3</accession>
<keyword evidence="2" id="KW-0678">Repressor</keyword>
<dbReference type="Gene3D" id="1.10.10.10">
    <property type="entry name" value="Winged helix-like DNA-binding domain superfamily/Winged helix DNA-binding domain"/>
    <property type="match status" value="1"/>
</dbReference>
<protein>
    <submittedName>
        <fullName evidence="9">Uncharacterized protein</fullName>
    </submittedName>
</protein>
<keyword evidence="10" id="KW-1185">Reference proteome</keyword>
<comment type="cofactor">
    <cofactor evidence="7">
        <name>Zn(2+)</name>
        <dbReference type="ChEBI" id="CHEBI:29105"/>
    </cofactor>
    <text evidence="7">Binds 1 zinc ion per subunit.</text>
</comment>
<keyword evidence="4" id="KW-0805">Transcription regulation</keyword>
<dbReference type="Gene3D" id="3.30.1490.190">
    <property type="match status" value="1"/>
</dbReference>
<dbReference type="GO" id="GO:1900376">
    <property type="term" value="P:regulation of secondary metabolite biosynthetic process"/>
    <property type="evidence" value="ECO:0007669"/>
    <property type="project" value="TreeGrafter"/>
</dbReference>
<evidence type="ECO:0000256" key="5">
    <source>
        <dbReference type="ARBA" id="ARBA00023125"/>
    </source>
</evidence>
<dbReference type="PANTHER" id="PTHR33202">
    <property type="entry name" value="ZINC UPTAKE REGULATION PROTEIN"/>
    <property type="match status" value="1"/>
</dbReference>
<evidence type="ECO:0000256" key="1">
    <source>
        <dbReference type="ARBA" id="ARBA00007957"/>
    </source>
</evidence>
<proteinExistence type="inferred from homology"/>
<dbReference type="SUPFAM" id="SSF46785">
    <property type="entry name" value="Winged helix' DNA-binding domain"/>
    <property type="match status" value="1"/>
</dbReference>
<feature type="binding site" evidence="7">
    <location>
        <position position="101"/>
    </location>
    <ligand>
        <name>Zn(2+)</name>
        <dbReference type="ChEBI" id="CHEBI:29105"/>
    </ligand>
</feature>
<comment type="similarity">
    <text evidence="1">Belongs to the Fur family.</text>
</comment>
<comment type="cofactor">
    <cofactor evidence="8">
        <name>Mn(2+)</name>
        <dbReference type="ChEBI" id="CHEBI:29035"/>
    </cofactor>
    <cofactor evidence="8">
        <name>Fe(2+)</name>
        <dbReference type="ChEBI" id="CHEBI:29033"/>
    </cofactor>
    <text evidence="8">Binds 1 Mn(2+) or Fe(2+) ion per subunit.</text>
</comment>
<accession>A0A388SD44</accession>
<name>A0A388SD44_9BURK</name>
<evidence type="ECO:0000256" key="2">
    <source>
        <dbReference type="ARBA" id="ARBA00022491"/>
    </source>
</evidence>
<dbReference type="AlphaFoldDB" id="A0A388SD44"/>
<evidence type="ECO:0000256" key="4">
    <source>
        <dbReference type="ARBA" id="ARBA00023015"/>
    </source>
</evidence>
<keyword evidence="5" id="KW-0238">DNA-binding</keyword>
<comment type="caution">
    <text evidence="9">The sequence shown here is derived from an EMBL/GenBank/DDBJ whole genome shotgun (WGS) entry which is preliminary data.</text>
</comment>
<dbReference type="InterPro" id="IPR036388">
    <property type="entry name" value="WH-like_DNA-bd_sf"/>
</dbReference>
<keyword evidence="3 7" id="KW-0862">Zinc</keyword>
<dbReference type="EMBL" id="BGZJ01000001">
    <property type="protein sequence ID" value="GBO94145.1"/>
    <property type="molecule type" value="Genomic_DNA"/>
</dbReference>
<keyword evidence="7" id="KW-0479">Metal-binding</keyword>
<evidence type="ECO:0000313" key="10">
    <source>
        <dbReference type="Proteomes" id="UP000266091"/>
    </source>
</evidence>
<gene>
    <name evidence="9" type="ORF">MESMUL_14990</name>
</gene>
<dbReference type="OrthoDB" id="8659436at2"/>
<feature type="binding site" evidence="7">
    <location>
        <position position="142"/>
    </location>
    <ligand>
        <name>Zn(2+)</name>
        <dbReference type="ChEBI" id="CHEBI:29105"/>
    </ligand>
</feature>
<evidence type="ECO:0000256" key="3">
    <source>
        <dbReference type="ARBA" id="ARBA00022833"/>
    </source>
</evidence>
<dbReference type="GO" id="GO:0003700">
    <property type="term" value="F:DNA-binding transcription factor activity"/>
    <property type="evidence" value="ECO:0007669"/>
    <property type="project" value="InterPro"/>
</dbReference>
<dbReference type="RefSeq" id="WP_116270395.1">
    <property type="nucleotide sequence ID" value="NZ_BGZJ01000001.1"/>
</dbReference>